<dbReference type="InterPro" id="IPR016095">
    <property type="entry name" value="Ribosomal_uL1_3-a/b-sand"/>
</dbReference>
<dbReference type="InterPro" id="IPR028364">
    <property type="entry name" value="Ribosomal_uL1/biogenesis"/>
</dbReference>
<keyword evidence="3" id="KW-0694">RNA-binding</keyword>
<name>A0A381PZ29_9ZZZZ</name>
<comment type="similarity">
    <text evidence="1">Belongs to the universal ribosomal protein uL1 family.</text>
</comment>
<dbReference type="AlphaFoldDB" id="A0A381PZ29"/>
<evidence type="ECO:0000256" key="2">
    <source>
        <dbReference type="ARBA" id="ARBA00022730"/>
    </source>
</evidence>
<dbReference type="PIRSF" id="PIRSF002155">
    <property type="entry name" value="Ribosomal_L1"/>
    <property type="match status" value="1"/>
</dbReference>
<dbReference type="InterPro" id="IPR002143">
    <property type="entry name" value="Ribosomal_uL1"/>
</dbReference>
<dbReference type="NCBIfam" id="TIGR01169">
    <property type="entry name" value="rplA_bact"/>
    <property type="match status" value="1"/>
</dbReference>
<evidence type="ECO:0000256" key="5">
    <source>
        <dbReference type="ARBA" id="ARBA00023274"/>
    </source>
</evidence>
<proteinExistence type="inferred from homology"/>
<accession>A0A381PZ29</accession>
<evidence type="ECO:0000256" key="3">
    <source>
        <dbReference type="ARBA" id="ARBA00022884"/>
    </source>
</evidence>
<evidence type="ECO:0000256" key="4">
    <source>
        <dbReference type="ARBA" id="ARBA00022980"/>
    </source>
</evidence>
<protein>
    <recommendedName>
        <fullName evidence="7">50S ribosomal protein L1</fullName>
    </recommendedName>
</protein>
<evidence type="ECO:0008006" key="7">
    <source>
        <dbReference type="Google" id="ProtNLM"/>
    </source>
</evidence>
<keyword evidence="5" id="KW-0687">Ribonucleoprotein</keyword>
<gene>
    <name evidence="6" type="ORF">METZ01_LOCUS24788</name>
</gene>
<sequence length="213" mass="22938">MDSSKTHTIDEAISLLMEFKKTSFAESVDVSYNLGVDPRHADENIRLNLMLPHGIGKKVVILAVVNADKEKEAKDAGADLVGNKEYLEKIKSGWTDVDKIVVTPDLMSEIGKLGKVLGPKGLMPNPKSGTVTNDIEKSVKELKAGKIDARVEKNGILQSSIGKTSFSESDLKENFKVLHSAVMSAKPNSFKGTFLNSISISSTLGPGIKIGVE</sequence>
<dbReference type="InterPro" id="IPR023674">
    <property type="entry name" value="Ribosomal_uL1-like"/>
</dbReference>
<dbReference type="Gene3D" id="3.30.190.20">
    <property type="match status" value="1"/>
</dbReference>
<dbReference type="GO" id="GO:0015934">
    <property type="term" value="C:large ribosomal subunit"/>
    <property type="evidence" value="ECO:0007669"/>
    <property type="project" value="InterPro"/>
</dbReference>
<dbReference type="CDD" id="cd00403">
    <property type="entry name" value="Ribosomal_L1"/>
    <property type="match status" value="1"/>
</dbReference>
<dbReference type="PANTHER" id="PTHR36427">
    <property type="entry name" value="54S RIBOSOMAL PROTEIN L1, MITOCHONDRIAL"/>
    <property type="match status" value="1"/>
</dbReference>
<dbReference type="HAMAP" id="MF_01318_B">
    <property type="entry name" value="Ribosomal_uL1_B"/>
    <property type="match status" value="1"/>
</dbReference>
<dbReference type="EMBL" id="UINC01001138">
    <property type="protein sequence ID" value="SUZ71934.1"/>
    <property type="molecule type" value="Genomic_DNA"/>
</dbReference>
<dbReference type="GO" id="GO:0003735">
    <property type="term" value="F:structural constituent of ribosome"/>
    <property type="evidence" value="ECO:0007669"/>
    <property type="project" value="InterPro"/>
</dbReference>
<keyword evidence="2" id="KW-0699">rRNA-binding</keyword>
<evidence type="ECO:0000256" key="1">
    <source>
        <dbReference type="ARBA" id="ARBA00010531"/>
    </source>
</evidence>
<dbReference type="GO" id="GO:0006412">
    <property type="term" value="P:translation"/>
    <property type="evidence" value="ECO:0007669"/>
    <property type="project" value="InterPro"/>
</dbReference>
<reference evidence="6" key="1">
    <citation type="submission" date="2018-05" db="EMBL/GenBank/DDBJ databases">
        <authorList>
            <person name="Lanie J.A."/>
            <person name="Ng W.-L."/>
            <person name="Kazmierczak K.M."/>
            <person name="Andrzejewski T.M."/>
            <person name="Davidsen T.M."/>
            <person name="Wayne K.J."/>
            <person name="Tettelin H."/>
            <person name="Glass J.I."/>
            <person name="Rusch D."/>
            <person name="Podicherti R."/>
            <person name="Tsui H.-C.T."/>
            <person name="Winkler M.E."/>
        </authorList>
    </citation>
    <scope>NUCLEOTIDE SEQUENCE</scope>
</reference>
<dbReference type="PANTHER" id="PTHR36427:SF3">
    <property type="entry name" value="LARGE RIBOSOMAL SUBUNIT PROTEIN UL1M"/>
    <property type="match status" value="1"/>
</dbReference>
<dbReference type="InterPro" id="IPR023673">
    <property type="entry name" value="Ribosomal_uL1_CS"/>
</dbReference>
<keyword evidence="4" id="KW-0689">Ribosomal protein</keyword>
<dbReference type="GO" id="GO:0019843">
    <property type="term" value="F:rRNA binding"/>
    <property type="evidence" value="ECO:0007669"/>
    <property type="project" value="UniProtKB-KW"/>
</dbReference>
<dbReference type="FunFam" id="3.40.50.790:FF:000001">
    <property type="entry name" value="50S ribosomal protein L1"/>
    <property type="match status" value="1"/>
</dbReference>
<dbReference type="SUPFAM" id="SSF56808">
    <property type="entry name" value="Ribosomal protein L1"/>
    <property type="match status" value="1"/>
</dbReference>
<dbReference type="Pfam" id="PF00687">
    <property type="entry name" value="Ribosomal_L1"/>
    <property type="match status" value="1"/>
</dbReference>
<dbReference type="PROSITE" id="PS01199">
    <property type="entry name" value="RIBOSOMAL_L1"/>
    <property type="match status" value="1"/>
</dbReference>
<dbReference type="Gene3D" id="3.40.50.790">
    <property type="match status" value="1"/>
</dbReference>
<organism evidence="6">
    <name type="scientific">marine metagenome</name>
    <dbReference type="NCBI Taxonomy" id="408172"/>
    <lineage>
        <taxon>unclassified sequences</taxon>
        <taxon>metagenomes</taxon>
        <taxon>ecological metagenomes</taxon>
    </lineage>
</organism>
<dbReference type="InterPro" id="IPR005878">
    <property type="entry name" value="Ribosom_uL1_bac-type"/>
</dbReference>
<evidence type="ECO:0000313" key="6">
    <source>
        <dbReference type="EMBL" id="SUZ71934.1"/>
    </source>
</evidence>